<keyword evidence="1" id="KW-0732">Signal</keyword>
<dbReference type="InterPro" id="IPR032093">
    <property type="entry name" value="PhoD_N"/>
</dbReference>
<comment type="caution">
    <text evidence="4">The sequence shown here is derived from an EMBL/GenBank/DDBJ whole genome shotgun (WGS) entry which is preliminary data.</text>
</comment>
<protein>
    <submittedName>
        <fullName evidence="4">Alkaline phosphatase</fullName>
    </submittedName>
</protein>
<dbReference type="SUPFAM" id="SSF56300">
    <property type="entry name" value="Metallo-dependent phosphatases"/>
    <property type="match status" value="1"/>
</dbReference>
<feature type="domain" description="Phospholipase D N-terminal" evidence="3">
    <location>
        <begin position="37"/>
        <end position="126"/>
    </location>
</feature>
<evidence type="ECO:0000256" key="1">
    <source>
        <dbReference type="SAM" id="SignalP"/>
    </source>
</evidence>
<dbReference type="PANTHER" id="PTHR43606:SF7">
    <property type="entry name" value="PHOSPHATASE, PUTATIVE (AFU_ORTHOLOGUE AFUA_6G08710)-RELATED"/>
    <property type="match status" value="1"/>
</dbReference>
<dbReference type="PANTHER" id="PTHR43606">
    <property type="entry name" value="PHOSPHATASE, PUTATIVE (AFU_ORTHOLOGUE AFUA_6G08710)-RELATED"/>
    <property type="match status" value="1"/>
</dbReference>
<dbReference type="InterPro" id="IPR018946">
    <property type="entry name" value="PhoD-like_MPP"/>
</dbReference>
<sequence length="597" mass="65771">MQIDRRRALALLALGTTAPSVAFAKEAVFHGQASFDHGVASGDPLQDRVILWTRITPASQADGIPVKWVVAKDAHFKELVTQGVFHTNAGRDFTVKVDVAGLAPGHDYYYRFQCGKTVSPAGRARTLPQGSVKDVVLAFVTCSLYPNGYFNAYDHIAQRDRVDAVVALGDYIYEYGAGEDDYGMQNGRKLGRIPEPPHEMVTLADYRMRHALYKRDKDLQAAHARCPWICVWDDHEIANDSWVGGAQNHQPKAEGPWLAREGAALKAYYEWMPIREPEPGHAFEAINRSFRFGDLADLIMVETRLVARSYQLEYGRAGDIPLAVYEGDTPSTRKRVTEKDIIAKVLKAVGGGGKAPAPYVVGPDPEALQTVLANPERQMMGVRQEQWLAQTLAASTAAGRTWQVLGNQVVMARTVAPNLVKTMGAEAVAKVLDALPAAFRPKAQEYVDLYTYDVPYDLDGWDGYPAARERVYDAIKAAGGNAIVLSGDSHAFWTNELHDASGTYVAAEFGTSSITSPAEEDYLPGLEFGRAFMEQNKEVLFCSQRDKGYILLTLTREEAKAEYVSVEIMTKPYKATPLANFRVTPVAGFAPSKIEKI</sequence>
<dbReference type="CDD" id="cd07389">
    <property type="entry name" value="MPP_PhoD"/>
    <property type="match status" value="1"/>
</dbReference>
<evidence type="ECO:0000259" key="2">
    <source>
        <dbReference type="Pfam" id="PF09423"/>
    </source>
</evidence>
<dbReference type="InterPro" id="IPR052900">
    <property type="entry name" value="Phospholipid_Metab_Enz"/>
</dbReference>
<name>A0A6N6VPE7_9HYPH</name>
<dbReference type="EMBL" id="WESC01000001">
    <property type="protein sequence ID" value="KAB7742715.1"/>
    <property type="molecule type" value="Genomic_DNA"/>
</dbReference>
<evidence type="ECO:0000259" key="3">
    <source>
        <dbReference type="Pfam" id="PF16655"/>
    </source>
</evidence>
<evidence type="ECO:0000313" key="4">
    <source>
        <dbReference type="EMBL" id="KAB7742715.1"/>
    </source>
</evidence>
<reference evidence="4 5" key="1">
    <citation type="submission" date="2019-09" db="EMBL/GenBank/DDBJ databases">
        <title>Parvibaculum sedimenti sp. nov., isolated from sediment.</title>
        <authorList>
            <person name="Wang Y."/>
        </authorList>
    </citation>
    <scope>NUCLEOTIDE SEQUENCE [LARGE SCALE GENOMIC DNA]</scope>
    <source>
        <strain evidence="4 5">HXT-9</strain>
    </source>
</reference>
<dbReference type="InterPro" id="IPR038607">
    <property type="entry name" value="PhoD-like_sf"/>
</dbReference>
<dbReference type="Gene3D" id="3.60.21.70">
    <property type="entry name" value="PhoD-like phosphatase"/>
    <property type="match status" value="1"/>
</dbReference>
<dbReference type="InterPro" id="IPR029052">
    <property type="entry name" value="Metallo-depent_PP-like"/>
</dbReference>
<proteinExistence type="predicted"/>
<feature type="chain" id="PRO_5026769100" evidence="1">
    <location>
        <begin position="25"/>
        <end position="597"/>
    </location>
</feature>
<keyword evidence="5" id="KW-1185">Reference proteome</keyword>
<accession>A0A6N6VPE7</accession>
<feature type="domain" description="PhoD-like phosphatase metallophosphatase" evidence="2">
    <location>
        <begin position="137"/>
        <end position="563"/>
    </location>
</feature>
<gene>
    <name evidence="4" type="ORF">F2P47_00860</name>
</gene>
<dbReference type="Proteomes" id="UP000468901">
    <property type="component" value="Unassembled WGS sequence"/>
</dbReference>
<dbReference type="AlphaFoldDB" id="A0A6N6VPE7"/>
<dbReference type="Pfam" id="PF16655">
    <property type="entry name" value="PhoD_N"/>
    <property type="match status" value="1"/>
</dbReference>
<evidence type="ECO:0000313" key="5">
    <source>
        <dbReference type="Proteomes" id="UP000468901"/>
    </source>
</evidence>
<dbReference type="Pfam" id="PF09423">
    <property type="entry name" value="PhoD"/>
    <property type="match status" value="1"/>
</dbReference>
<dbReference type="Gene3D" id="2.60.40.380">
    <property type="entry name" value="Purple acid phosphatase-like, N-terminal"/>
    <property type="match status" value="1"/>
</dbReference>
<feature type="signal peptide" evidence="1">
    <location>
        <begin position="1"/>
        <end position="24"/>
    </location>
</feature>
<dbReference type="RefSeq" id="WP_152214268.1">
    <property type="nucleotide sequence ID" value="NZ_WESC01000001.1"/>
</dbReference>
<organism evidence="4 5">
    <name type="scientific">Parvibaculum sedimenti</name>
    <dbReference type="NCBI Taxonomy" id="2608632"/>
    <lineage>
        <taxon>Bacteria</taxon>
        <taxon>Pseudomonadati</taxon>
        <taxon>Pseudomonadota</taxon>
        <taxon>Alphaproteobacteria</taxon>
        <taxon>Hyphomicrobiales</taxon>
        <taxon>Parvibaculaceae</taxon>
        <taxon>Parvibaculum</taxon>
    </lineage>
</organism>